<sequence length="430" mass="50121">MGFFSKEHTYLELDQGYLRLVQVKKDQIIYNNKFNIKEELKKIELPFYLHQLPQEVKGISLLIPPTRLFIRTLQLPTNAQDKLTDIIKLQVLKKFPYDESSLYFTYHSIKSDNRLIVIVFIALKDYIDQLYQLCYQAEIEVKAIIPMTLIFNQLHQKNRTSSKPVLYLDLMEDYQCFVFYNKDDAYIRSSSRVDDLSREVEETINYLEDTYNLDYSPELIVGGKRITEENLEELANQQNIPETAHFWTELAKVEKNLDSQDFLKKISTSKEKKDRSFKIKISAIIILILLINSLSLIMKLKIEDRELAKVEEVINRTLPLVLKVNDLKIEEQEVGIELELLNKVTDRNSAYLPWLMELSRILTGDIGINQVVFKGNRLILLEGNAPSATEVMASLEESQYFINLYFVGNIVSKGDYEEFRIAGDLVDETK</sequence>
<reference evidence="2" key="1">
    <citation type="submission" date="2016-07" db="EMBL/GenBank/DDBJ databases">
        <authorList>
            <person name="Florea S."/>
            <person name="Webb J.S."/>
            <person name="Jaromczyk J."/>
            <person name="Schardl C.L."/>
        </authorList>
    </citation>
    <scope>NUCLEOTIDE SEQUENCE [LARGE SCALE GENOMIC DNA]</scope>
    <source>
        <strain evidence="2">Z6</strain>
    </source>
</reference>
<dbReference type="OrthoDB" id="2112727at2"/>
<dbReference type="InterPro" id="IPR043129">
    <property type="entry name" value="ATPase_NBD"/>
</dbReference>
<dbReference type="Gene3D" id="3.30.1490.300">
    <property type="match status" value="1"/>
</dbReference>
<evidence type="ECO:0000313" key="2">
    <source>
        <dbReference type="Proteomes" id="UP000093514"/>
    </source>
</evidence>
<accession>A0A1C0A6X4</accession>
<gene>
    <name evidence="1" type="ORF">U472_08200</name>
</gene>
<keyword evidence="2" id="KW-1185">Reference proteome</keyword>
<dbReference type="EMBL" id="LWDV01000009">
    <property type="protein sequence ID" value="OCL25999.1"/>
    <property type="molecule type" value="Genomic_DNA"/>
</dbReference>
<dbReference type="Proteomes" id="UP000093514">
    <property type="component" value="Unassembled WGS sequence"/>
</dbReference>
<evidence type="ECO:0000313" key="1">
    <source>
        <dbReference type="EMBL" id="OCL25999.1"/>
    </source>
</evidence>
<proteinExistence type="predicted"/>
<dbReference type="Gene3D" id="3.30.420.40">
    <property type="match status" value="2"/>
</dbReference>
<dbReference type="AlphaFoldDB" id="A0A1C0A6X4"/>
<reference evidence="1 2" key="2">
    <citation type="submission" date="2016-08" db="EMBL/GenBank/DDBJ databases">
        <title>Orenia metallireducens sp. nov. strain Z6, a Novel Metal-reducing Firmicute from the Deep Subsurface.</title>
        <authorList>
            <person name="Maxim B.I."/>
            <person name="Kenneth K."/>
            <person name="Flynn T.M."/>
            <person name="Oloughlin E.J."/>
            <person name="Locke R.A."/>
            <person name="Weber J.R."/>
            <person name="Egan S.M."/>
            <person name="Mackie R.I."/>
            <person name="Cann I.K."/>
        </authorList>
    </citation>
    <scope>NUCLEOTIDE SEQUENCE [LARGE SCALE GENOMIC DNA]</scope>
    <source>
        <strain evidence="1 2">Z6</strain>
    </source>
</reference>
<organism evidence="1 2">
    <name type="scientific">Orenia metallireducens</name>
    <dbReference type="NCBI Taxonomy" id="1413210"/>
    <lineage>
        <taxon>Bacteria</taxon>
        <taxon>Bacillati</taxon>
        <taxon>Bacillota</taxon>
        <taxon>Clostridia</taxon>
        <taxon>Halanaerobiales</taxon>
        <taxon>Halobacteroidaceae</taxon>
        <taxon>Orenia</taxon>
    </lineage>
</organism>
<name>A0A1C0A6X4_9FIRM</name>
<comment type="caution">
    <text evidence="1">The sequence shown here is derived from an EMBL/GenBank/DDBJ whole genome shotgun (WGS) entry which is preliminary data.</text>
</comment>
<dbReference type="SUPFAM" id="SSF53067">
    <property type="entry name" value="Actin-like ATPase domain"/>
    <property type="match status" value="1"/>
</dbReference>
<dbReference type="RefSeq" id="WP_068717380.1">
    <property type="nucleotide sequence ID" value="NZ_LWDV01000009.1"/>
</dbReference>
<protein>
    <submittedName>
        <fullName evidence="1">Uncharacterized protein</fullName>
    </submittedName>
</protein>